<dbReference type="AlphaFoldDB" id="A0A819VLC2"/>
<dbReference type="InterPro" id="IPR028994">
    <property type="entry name" value="Integrin_alpha_N"/>
</dbReference>
<feature type="transmembrane region" description="Helical" evidence="1">
    <location>
        <begin position="71"/>
        <end position="98"/>
    </location>
</feature>
<sequence>MSSEITTMDTAAIIEITTNENSEQINLDENEIITISNVSDPEINSIHESIGSAINDASIIRIDPDKKLTKHIIACLIFAVYTCIVMAIAIIIVCLTYPKQSYICIPTYKLTVASTIGYNSHPHSIALEDFNHDNKLDVVVANSGKDNIGIFIQ</sequence>
<reference evidence="2" key="1">
    <citation type="submission" date="2021-02" db="EMBL/GenBank/DDBJ databases">
        <authorList>
            <person name="Nowell W R."/>
        </authorList>
    </citation>
    <scope>NUCLEOTIDE SEQUENCE</scope>
</reference>
<keyword evidence="1" id="KW-0812">Transmembrane</keyword>
<feature type="non-terminal residue" evidence="2">
    <location>
        <position position="1"/>
    </location>
</feature>
<dbReference type="SUPFAM" id="SSF69318">
    <property type="entry name" value="Integrin alpha N-terminal domain"/>
    <property type="match status" value="1"/>
</dbReference>
<evidence type="ECO:0000313" key="2">
    <source>
        <dbReference type="EMBL" id="CAF4110978.1"/>
    </source>
</evidence>
<protein>
    <submittedName>
        <fullName evidence="2">Uncharacterized protein</fullName>
    </submittedName>
</protein>
<keyword evidence="1" id="KW-0472">Membrane</keyword>
<organism evidence="2 3">
    <name type="scientific">Adineta steineri</name>
    <dbReference type="NCBI Taxonomy" id="433720"/>
    <lineage>
        <taxon>Eukaryota</taxon>
        <taxon>Metazoa</taxon>
        <taxon>Spiralia</taxon>
        <taxon>Gnathifera</taxon>
        <taxon>Rotifera</taxon>
        <taxon>Eurotatoria</taxon>
        <taxon>Bdelloidea</taxon>
        <taxon>Adinetida</taxon>
        <taxon>Adinetidae</taxon>
        <taxon>Adineta</taxon>
    </lineage>
</organism>
<keyword evidence="1" id="KW-1133">Transmembrane helix</keyword>
<comment type="caution">
    <text evidence="2">The sequence shown here is derived from an EMBL/GenBank/DDBJ whole genome shotgun (WGS) entry which is preliminary data.</text>
</comment>
<evidence type="ECO:0000256" key="1">
    <source>
        <dbReference type="SAM" id="Phobius"/>
    </source>
</evidence>
<name>A0A819VLC2_9BILA</name>
<dbReference type="EMBL" id="CAJOAY010005535">
    <property type="protein sequence ID" value="CAF4110978.1"/>
    <property type="molecule type" value="Genomic_DNA"/>
</dbReference>
<evidence type="ECO:0000313" key="3">
    <source>
        <dbReference type="Proteomes" id="UP000663881"/>
    </source>
</evidence>
<accession>A0A819VLC2</accession>
<proteinExistence type="predicted"/>
<dbReference type="Proteomes" id="UP000663881">
    <property type="component" value="Unassembled WGS sequence"/>
</dbReference>
<gene>
    <name evidence="2" type="ORF">OKA104_LOCUS36206</name>
</gene>